<feature type="compositionally biased region" description="Basic and acidic residues" evidence="1">
    <location>
        <begin position="26"/>
        <end position="48"/>
    </location>
</feature>
<feature type="compositionally biased region" description="Basic and acidic residues" evidence="1">
    <location>
        <begin position="66"/>
        <end position="96"/>
    </location>
</feature>
<accession>A0A6J4SAB1</accession>
<sequence>VRASDHPAPAAARIHRGGARAADVVRPGHADPHAVDADRRGHLRDQRLGRRRLGPRAGRGGGDRAGGCRDLDGRRQRPDQPRDREMGSRRSARGLEADEGAMGALSGRAVVAAAGGLRADLRVRRGPARRL</sequence>
<protein>
    <submittedName>
        <fullName evidence="2">Uncharacterized protein</fullName>
    </submittedName>
</protein>
<evidence type="ECO:0000313" key="2">
    <source>
        <dbReference type="EMBL" id="CAA9487351.1"/>
    </source>
</evidence>
<evidence type="ECO:0000256" key="1">
    <source>
        <dbReference type="SAM" id="MobiDB-lite"/>
    </source>
</evidence>
<gene>
    <name evidence="2" type="ORF">AVDCRST_MAG67-1129</name>
</gene>
<feature type="region of interest" description="Disordered" evidence="1">
    <location>
        <begin position="1"/>
        <end position="102"/>
    </location>
</feature>
<reference evidence="2" key="1">
    <citation type="submission" date="2020-02" db="EMBL/GenBank/DDBJ databases">
        <authorList>
            <person name="Meier V. D."/>
        </authorList>
    </citation>
    <scope>NUCLEOTIDE SEQUENCE</scope>
    <source>
        <strain evidence="2">AVDCRST_MAG67</strain>
    </source>
</reference>
<dbReference type="EMBL" id="CADCVQ010000055">
    <property type="protein sequence ID" value="CAA9487351.1"/>
    <property type="molecule type" value="Genomic_DNA"/>
</dbReference>
<organism evidence="2">
    <name type="scientific">uncultured Solirubrobacteraceae bacterium</name>
    <dbReference type="NCBI Taxonomy" id="1162706"/>
    <lineage>
        <taxon>Bacteria</taxon>
        <taxon>Bacillati</taxon>
        <taxon>Actinomycetota</taxon>
        <taxon>Thermoleophilia</taxon>
        <taxon>Solirubrobacterales</taxon>
        <taxon>Solirubrobacteraceae</taxon>
        <taxon>environmental samples</taxon>
    </lineage>
</organism>
<proteinExistence type="predicted"/>
<feature type="compositionally biased region" description="Low complexity" evidence="1">
    <location>
        <begin position="1"/>
        <end position="12"/>
    </location>
</feature>
<name>A0A6J4SAB1_9ACTN</name>
<dbReference type="AlphaFoldDB" id="A0A6J4SAB1"/>
<feature type="non-terminal residue" evidence="2">
    <location>
        <position position="1"/>
    </location>
</feature>
<feature type="non-terminal residue" evidence="2">
    <location>
        <position position="131"/>
    </location>
</feature>